<dbReference type="Pfam" id="PF00651">
    <property type="entry name" value="BTB"/>
    <property type="match status" value="1"/>
</dbReference>
<evidence type="ECO:0000313" key="3">
    <source>
        <dbReference type="Proteomes" id="UP000265703"/>
    </source>
</evidence>
<dbReference type="AlphaFoldDB" id="A0A397SKY6"/>
<sequence length="518" mass="60725">MVNLKFYSSLLKDLSSMYKTSSDFDIIIRVGTNQNVKEFRVHSNILRARSEYFKTVLSNEWITRNNDLILPDITPTVFEIILWYIYTSEVKLDKQSEILELIVASDKLHLTELLECAQNNLIRTHPIWVQQNLVLVLHTVFPITNCKKLHDHCIESISADPQFFFNSEDFLSLDGNILHELLKRDDLLIEEVTAWDFLIKWSIEQTPSLGSKNNDRTKWNNENYEELKKTLRRFIPLIRFSEMSSADFFNKVRPYKAVIPTNIYEEAMEFHMKGTLSEITTILPPRLGTMTIKSNIINSKLAYVIANWIEKKDAKAIRNRNNCRYNFDLLYRSSRDGLNAFRDKCKNLDSCLILIKPQSYVQKCSPQKSLNNYRVPQRTNRNIGYAAQQNNRNSSWNTSQSKRCASSDNHTTIYGEYYSREFKFDELHSKTEYTLFSFANDNDVNRTEIHRGNYIYHKNVKTKLTHISKRNNFGVSFHMEGNHICVNNSTQSNTVVDSNIKILIPKEIEIFKIFPIKW</sequence>
<dbReference type="PANTHER" id="PTHR24410">
    <property type="entry name" value="HL07962P-RELATED"/>
    <property type="match status" value="1"/>
</dbReference>
<dbReference type="PROSITE" id="PS50097">
    <property type="entry name" value="BTB"/>
    <property type="match status" value="1"/>
</dbReference>
<dbReference type="PANTHER" id="PTHR24410:SF23">
    <property type="entry name" value="BTB DOMAIN-CONTAINING PROTEIN-RELATED"/>
    <property type="match status" value="1"/>
</dbReference>
<organism evidence="2 3">
    <name type="scientific">Glomus cerebriforme</name>
    <dbReference type="NCBI Taxonomy" id="658196"/>
    <lineage>
        <taxon>Eukaryota</taxon>
        <taxon>Fungi</taxon>
        <taxon>Fungi incertae sedis</taxon>
        <taxon>Mucoromycota</taxon>
        <taxon>Glomeromycotina</taxon>
        <taxon>Glomeromycetes</taxon>
        <taxon>Glomerales</taxon>
        <taxon>Glomeraceae</taxon>
        <taxon>Glomus</taxon>
    </lineage>
</organism>
<feature type="domain" description="BTB" evidence="1">
    <location>
        <begin position="24"/>
        <end position="94"/>
    </location>
</feature>
<name>A0A397SKY6_9GLOM</name>
<evidence type="ECO:0000313" key="2">
    <source>
        <dbReference type="EMBL" id="RIA86312.1"/>
    </source>
</evidence>
<accession>A0A397SKY6</accession>
<keyword evidence="3" id="KW-1185">Reference proteome</keyword>
<dbReference type="SUPFAM" id="SSF54695">
    <property type="entry name" value="POZ domain"/>
    <property type="match status" value="1"/>
</dbReference>
<proteinExistence type="predicted"/>
<dbReference type="OrthoDB" id="45365at2759"/>
<comment type="caution">
    <text evidence="2">The sequence shown here is derived from an EMBL/GenBank/DDBJ whole genome shotgun (WGS) entry which is preliminary data.</text>
</comment>
<dbReference type="InterPro" id="IPR011705">
    <property type="entry name" value="BACK"/>
</dbReference>
<dbReference type="InterPro" id="IPR011333">
    <property type="entry name" value="SKP1/BTB/POZ_sf"/>
</dbReference>
<dbReference type="SMART" id="SM00225">
    <property type="entry name" value="BTB"/>
    <property type="match status" value="1"/>
</dbReference>
<dbReference type="Proteomes" id="UP000265703">
    <property type="component" value="Unassembled WGS sequence"/>
</dbReference>
<dbReference type="Pfam" id="PF07707">
    <property type="entry name" value="BACK"/>
    <property type="match status" value="1"/>
</dbReference>
<reference evidence="2 3" key="1">
    <citation type="submission" date="2018-06" db="EMBL/GenBank/DDBJ databases">
        <title>Comparative genomics reveals the genomic features of Rhizophagus irregularis, R. cerebriforme, R. diaphanum and Gigaspora rosea, and their symbiotic lifestyle signature.</title>
        <authorList>
            <person name="Morin E."/>
            <person name="San Clemente H."/>
            <person name="Chen E.C.H."/>
            <person name="De La Providencia I."/>
            <person name="Hainaut M."/>
            <person name="Kuo A."/>
            <person name="Kohler A."/>
            <person name="Murat C."/>
            <person name="Tang N."/>
            <person name="Roy S."/>
            <person name="Loubradou J."/>
            <person name="Henrissat B."/>
            <person name="Grigoriev I.V."/>
            <person name="Corradi N."/>
            <person name="Roux C."/>
            <person name="Martin F.M."/>
        </authorList>
    </citation>
    <scope>NUCLEOTIDE SEQUENCE [LARGE SCALE GENOMIC DNA]</scope>
    <source>
        <strain evidence="2 3">DAOM 227022</strain>
    </source>
</reference>
<dbReference type="Gene3D" id="3.30.710.10">
    <property type="entry name" value="Potassium Channel Kv1.1, Chain A"/>
    <property type="match status" value="1"/>
</dbReference>
<dbReference type="InterPro" id="IPR051481">
    <property type="entry name" value="BTB-POZ/Galectin-3-binding"/>
</dbReference>
<dbReference type="STRING" id="658196.A0A397SKY6"/>
<evidence type="ECO:0000259" key="1">
    <source>
        <dbReference type="PROSITE" id="PS50097"/>
    </source>
</evidence>
<dbReference type="EMBL" id="QKYT01000370">
    <property type="protein sequence ID" value="RIA86312.1"/>
    <property type="molecule type" value="Genomic_DNA"/>
</dbReference>
<protein>
    <recommendedName>
        <fullName evidence="1">BTB domain-containing protein</fullName>
    </recommendedName>
</protein>
<gene>
    <name evidence="2" type="ORF">C1645_740944</name>
</gene>
<dbReference type="Gene3D" id="1.25.40.420">
    <property type="match status" value="1"/>
</dbReference>
<dbReference type="SMART" id="SM00875">
    <property type="entry name" value="BACK"/>
    <property type="match status" value="1"/>
</dbReference>
<dbReference type="InterPro" id="IPR000210">
    <property type="entry name" value="BTB/POZ_dom"/>
</dbReference>